<feature type="region of interest" description="Disordered" evidence="1">
    <location>
        <begin position="1"/>
        <end position="149"/>
    </location>
</feature>
<name>A0A8S1GUB9_9PELO</name>
<gene>
    <name evidence="2" type="ORF">CAUJ_LOCUS2182</name>
</gene>
<keyword evidence="3" id="KW-1185">Reference proteome</keyword>
<feature type="compositionally biased region" description="Basic residues" evidence="1">
    <location>
        <begin position="44"/>
        <end position="58"/>
    </location>
</feature>
<proteinExistence type="predicted"/>
<dbReference type="EMBL" id="CAJGYM010000004">
    <property type="protein sequence ID" value="CAD6186263.1"/>
    <property type="molecule type" value="Genomic_DNA"/>
</dbReference>
<dbReference type="Pfam" id="PF01359">
    <property type="entry name" value="Transposase_1"/>
    <property type="match status" value="1"/>
</dbReference>
<comment type="caution">
    <text evidence="2">The sequence shown here is derived from an EMBL/GenBank/DDBJ whole genome shotgun (WGS) entry which is preliminary data.</text>
</comment>
<feature type="compositionally biased region" description="Polar residues" evidence="1">
    <location>
        <begin position="63"/>
        <end position="72"/>
    </location>
</feature>
<dbReference type="Proteomes" id="UP000835052">
    <property type="component" value="Unassembled WGS sequence"/>
</dbReference>
<accession>A0A8S1GUB9</accession>
<dbReference type="OrthoDB" id="5847583at2759"/>
<sequence>MQCPNAQSGAGSIVSRAATRASRTESPTEGIVQWMMTKSVAVSRRSRKPPPVNWRRRSAAASPPSTIDSTYSAIPKFWPVGSPPSDGRQQAEPRGRRQTLLLHPHARSFSRTWSRKMRPGSSTTTTPPCRLDPARRRAADSAESRPAPAEDHALLLGGRQELLYFELLPQGRTVTASIYTNQLKKQAAAIREKRPRRASVHLLHNSAPLSPHGEGDPAEVGDARLWYGFASAVFLGPRSLRLPLVPPARAPFGRKKNSSTTTA</sequence>
<evidence type="ECO:0000313" key="2">
    <source>
        <dbReference type="EMBL" id="CAD6186263.1"/>
    </source>
</evidence>
<evidence type="ECO:0000313" key="3">
    <source>
        <dbReference type="Proteomes" id="UP000835052"/>
    </source>
</evidence>
<feature type="compositionally biased region" description="Basic and acidic residues" evidence="1">
    <location>
        <begin position="132"/>
        <end position="149"/>
    </location>
</feature>
<feature type="compositionally biased region" description="Basic residues" evidence="1">
    <location>
        <begin position="104"/>
        <end position="118"/>
    </location>
</feature>
<protein>
    <submittedName>
        <fullName evidence="2">Uncharacterized protein</fullName>
    </submittedName>
</protein>
<dbReference type="AlphaFoldDB" id="A0A8S1GUB9"/>
<dbReference type="InterPro" id="IPR001888">
    <property type="entry name" value="Transposase_1"/>
</dbReference>
<reference evidence="2" key="1">
    <citation type="submission" date="2020-10" db="EMBL/GenBank/DDBJ databases">
        <authorList>
            <person name="Kikuchi T."/>
        </authorList>
    </citation>
    <scope>NUCLEOTIDE SEQUENCE</scope>
    <source>
        <strain evidence="2">NKZ352</strain>
    </source>
</reference>
<feature type="compositionally biased region" description="Polar residues" evidence="1">
    <location>
        <begin position="1"/>
        <end position="10"/>
    </location>
</feature>
<evidence type="ECO:0000256" key="1">
    <source>
        <dbReference type="SAM" id="MobiDB-lite"/>
    </source>
</evidence>
<organism evidence="2 3">
    <name type="scientific">Caenorhabditis auriculariae</name>
    <dbReference type="NCBI Taxonomy" id="2777116"/>
    <lineage>
        <taxon>Eukaryota</taxon>
        <taxon>Metazoa</taxon>
        <taxon>Ecdysozoa</taxon>
        <taxon>Nematoda</taxon>
        <taxon>Chromadorea</taxon>
        <taxon>Rhabditida</taxon>
        <taxon>Rhabditina</taxon>
        <taxon>Rhabditomorpha</taxon>
        <taxon>Rhabditoidea</taxon>
        <taxon>Rhabditidae</taxon>
        <taxon>Peloderinae</taxon>
        <taxon>Caenorhabditis</taxon>
    </lineage>
</organism>